<dbReference type="InterPro" id="IPR036188">
    <property type="entry name" value="FAD/NAD-bd_sf"/>
</dbReference>
<reference evidence="2" key="1">
    <citation type="journal article" date="2020" name="mSystems">
        <title>Genome- and Community-Level Interaction Insights into Carbon Utilization and Element Cycling Functions of Hydrothermarchaeota in Hydrothermal Sediment.</title>
        <authorList>
            <person name="Zhou Z."/>
            <person name="Liu Y."/>
            <person name="Xu W."/>
            <person name="Pan J."/>
            <person name="Luo Z.H."/>
            <person name="Li M."/>
        </authorList>
    </citation>
    <scope>NUCLEOTIDE SEQUENCE [LARGE SCALE GENOMIC DNA]</scope>
    <source>
        <strain evidence="2">SpSt-402</strain>
    </source>
</reference>
<evidence type="ECO:0000256" key="1">
    <source>
        <dbReference type="SAM" id="SignalP"/>
    </source>
</evidence>
<comment type="caution">
    <text evidence="2">The sequence shown here is derived from an EMBL/GenBank/DDBJ whole genome shotgun (WGS) entry which is preliminary data.</text>
</comment>
<sequence>MNVTRFLHFFLPVGLSLITLAHNLPSSSAQQRSSLAASKQVDCEILVIGGGLSGTAAAYEALMDGRTVCLTDITDWVGGQVSAQGTSALDEAKQMRDRRFFPRGYNELRRQVYDKYGGLSSGDCWVSVACFMPRDGHEMLWKQLKYAEQKGKGSLKWFPNTVIKELAYSADGKQIVSAIAIQHSPALGTPPLNTEPLSQIIEDAYRYENSSRLTKQVVRFSPTQHSARNTQRSPTPWYVIEATETGEIVGLADIPYRLGLDPVSAYNPSSPVKTNDPYCTQGFTYTFAMERTASPQPQPVPSFYSQYKPYFSYENKNNASVDRVFTYRRIWSPNYQRRPRVSGVGAAILPGDISMQNWTWGNDYRPGTAQDNLIYTREQLQQQGELAAGGWMGGLRTETLRRGEENAIAYYYWLTTGTTDSQLGNGVKQPAPNHRYLAGLDSPMGTMHGLSKYPYIRESRRILGRPSVVFDDGFSVNEIDVSKIDYRGETYYQQTLPPAMYQKLWKLLAGLEILKLPSGTIDPNTVTRRTRSTIFQDSVGIAQYAMDFHPCMEQSPPEKPGNIERPGVRQAHGQAYPGEIPLRAMIPQKLDNLIVTGKSIANSTISASAYRVHAFEWSTGAAAGTTASFAMANKILPYQLVDELPRPEPLLEKLRARLERNNNPTEFPDTSIFNLDWEEWRVW</sequence>
<accession>A0A832H2Z4</accession>
<feature type="signal peptide" evidence="1">
    <location>
        <begin position="1"/>
        <end position="21"/>
    </location>
</feature>
<dbReference type="PANTHER" id="PTHR42716">
    <property type="entry name" value="L-ASPARTATE OXIDASE"/>
    <property type="match status" value="1"/>
</dbReference>
<dbReference type="PANTHER" id="PTHR42716:SF1">
    <property type="entry name" value="SLL0471 PROTEIN"/>
    <property type="match status" value="1"/>
</dbReference>
<dbReference type="EMBL" id="DSRD01000523">
    <property type="protein sequence ID" value="HGW94271.1"/>
    <property type="molecule type" value="Genomic_DNA"/>
</dbReference>
<dbReference type="Gene3D" id="3.50.50.60">
    <property type="entry name" value="FAD/NAD(P)-binding domain"/>
    <property type="match status" value="1"/>
</dbReference>
<dbReference type="GO" id="GO:0009435">
    <property type="term" value="P:NAD+ biosynthetic process"/>
    <property type="evidence" value="ECO:0007669"/>
    <property type="project" value="InterPro"/>
</dbReference>
<dbReference type="GO" id="GO:0008734">
    <property type="term" value="F:L-aspartate oxidase activity"/>
    <property type="evidence" value="ECO:0007669"/>
    <property type="project" value="InterPro"/>
</dbReference>
<evidence type="ECO:0000313" key="2">
    <source>
        <dbReference type="EMBL" id="HGW94271.1"/>
    </source>
</evidence>
<dbReference type="SUPFAM" id="SSF51905">
    <property type="entry name" value="FAD/NAD(P)-binding domain"/>
    <property type="match status" value="1"/>
</dbReference>
<gene>
    <name evidence="2" type="ORF">ENR47_08325</name>
</gene>
<dbReference type="InterPro" id="IPR005288">
    <property type="entry name" value="NadB"/>
</dbReference>
<organism evidence="2">
    <name type="scientific">Oscillatoriales cyanobacterium SpSt-402</name>
    <dbReference type="NCBI Taxonomy" id="2282168"/>
    <lineage>
        <taxon>Bacteria</taxon>
        <taxon>Bacillati</taxon>
        <taxon>Cyanobacteriota</taxon>
        <taxon>Cyanophyceae</taxon>
        <taxon>Oscillatoriophycideae</taxon>
        <taxon>Oscillatoriales</taxon>
    </lineage>
</organism>
<dbReference type="Pfam" id="PF12831">
    <property type="entry name" value="FAD_oxidored"/>
    <property type="match status" value="3"/>
</dbReference>
<protein>
    <submittedName>
        <fullName evidence="2">FAD-dependent oxidoreductase</fullName>
    </submittedName>
</protein>
<proteinExistence type="predicted"/>
<name>A0A832H2Z4_9CYAN</name>
<feature type="chain" id="PRO_5032469834" evidence="1">
    <location>
        <begin position="22"/>
        <end position="683"/>
    </location>
</feature>
<dbReference type="AlphaFoldDB" id="A0A832H2Z4"/>
<keyword evidence="1" id="KW-0732">Signal</keyword>